<feature type="domain" description="Nudix hydrolase" evidence="2">
    <location>
        <begin position="60"/>
        <end position="194"/>
    </location>
</feature>
<evidence type="ECO:0000313" key="3">
    <source>
        <dbReference type="EMBL" id="MBC2576818.1"/>
    </source>
</evidence>
<comment type="caution">
    <text evidence="3">The sequence shown here is derived from an EMBL/GenBank/DDBJ whole genome shotgun (WGS) entry which is preliminary data.</text>
</comment>
<keyword evidence="1 3" id="KW-0378">Hydrolase</keyword>
<dbReference type="Pfam" id="PF00293">
    <property type="entry name" value="NUDIX"/>
    <property type="match status" value="1"/>
</dbReference>
<dbReference type="RefSeq" id="WP_185624837.1">
    <property type="nucleotide sequence ID" value="NZ_JABGBW010000014.1"/>
</dbReference>
<evidence type="ECO:0000313" key="4">
    <source>
        <dbReference type="Proteomes" id="UP000713904"/>
    </source>
</evidence>
<dbReference type="GO" id="GO:0016787">
    <property type="term" value="F:hydrolase activity"/>
    <property type="evidence" value="ECO:0007669"/>
    <property type="project" value="UniProtKB-KW"/>
</dbReference>
<dbReference type="SUPFAM" id="SSF55811">
    <property type="entry name" value="Nudix"/>
    <property type="match status" value="1"/>
</dbReference>
<dbReference type="Gene3D" id="3.90.79.10">
    <property type="entry name" value="Nucleoside Triphosphate Pyrophosphohydrolase"/>
    <property type="match status" value="1"/>
</dbReference>
<evidence type="ECO:0000256" key="1">
    <source>
        <dbReference type="ARBA" id="ARBA00022801"/>
    </source>
</evidence>
<reference evidence="3 4" key="1">
    <citation type="submission" date="2020-05" db="EMBL/GenBank/DDBJ databases">
        <title>Draft genome of xy-202 and genomic insight in genome of the genus Peptostreptococcus.</title>
        <authorList>
            <person name="Zhang Z."/>
        </authorList>
    </citation>
    <scope>NUCLEOTIDE SEQUENCE [LARGE SCALE GENOMIC DNA]</scope>
    <source>
        <strain evidence="3 4">DSM 27025</strain>
    </source>
</reference>
<gene>
    <name evidence="3" type="ORF">HLB29_09055</name>
</gene>
<dbReference type="Proteomes" id="UP000713904">
    <property type="component" value="Unassembled WGS sequence"/>
</dbReference>
<dbReference type="PANTHER" id="PTHR11839:SF1">
    <property type="entry name" value="ADP-SUGAR PYROPHOSPHATASE"/>
    <property type="match status" value="1"/>
</dbReference>
<protein>
    <submittedName>
        <fullName evidence="3">NUDIX hydrolase</fullName>
    </submittedName>
</protein>
<dbReference type="InterPro" id="IPR015797">
    <property type="entry name" value="NUDIX_hydrolase-like_dom_sf"/>
</dbReference>
<dbReference type="CDD" id="cd03424">
    <property type="entry name" value="NUDIX_ADPRase_Nudt5_UGPPase_Nudt14"/>
    <property type="match status" value="1"/>
</dbReference>
<organism evidence="3 4">
    <name type="scientific">Peptostreptococcus canis</name>
    <dbReference type="NCBI Taxonomy" id="1159213"/>
    <lineage>
        <taxon>Bacteria</taxon>
        <taxon>Bacillati</taxon>
        <taxon>Bacillota</taxon>
        <taxon>Clostridia</taxon>
        <taxon>Peptostreptococcales</taxon>
        <taxon>Peptostreptococcaceae</taxon>
        <taxon>Peptostreptococcus</taxon>
    </lineage>
</organism>
<dbReference type="InterPro" id="IPR020084">
    <property type="entry name" value="NUDIX_hydrolase_CS"/>
</dbReference>
<keyword evidence="4" id="KW-1185">Reference proteome</keyword>
<dbReference type="PANTHER" id="PTHR11839">
    <property type="entry name" value="UDP/ADP-SUGAR PYROPHOSPHATASE"/>
    <property type="match status" value="1"/>
</dbReference>
<sequence>MIAIDKKNTITDLRSVYTSKFLNMFEIHYKTKNGNNKKWIVATRKSEEEYKKIIFENYNIKNDAVIIVGYDESRDSVVIINEFRMSINDYIYSFPAGLIDNDEDYKETAIREMREETGLELYEIEDEKSCKKAFLSVGMTDESVAIVFGKVRGEISIKNQEDSEIIYPFYVGRERAKEILESNSNIDIKAWLILKNFSEGKI</sequence>
<evidence type="ECO:0000259" key="2">
    <source>
        <dbReference type="PROSITE" id="PS51462"/>
    </source>
</evidence>
<dbReference type="PROSITE" id="PS00893">
    <property type="entry name" value="NUDIX_BOX"/>
    <property type="match status" value="1"/>
</dbReference>
<dbReference type="PROSITE" id="PS51462">
    <property type="entry name" value="NUDIX"/>
    <property type="match status" value="1"/>
</dbReference>
<accession>A0ABR6TNK4</accession>
<dbReference type="InterPro" id="IPR000086">
    <property type="entry name" value="NUDIX_hydrolase_dom"/>
</dbReference>
<proteinExistence type="predicted"/>
<dbReference type="EMBL" id="JABGBW010000014">
    <property type="protein sequence ID" value="MBC2576818.1"/>
    <property type="molecule type" value="Genomic_DNA"/>
</dbReference>
<name>A0ABR6TNK4_9FIRM</name>